<keyword evidence="1" id="KW-0812">Transmembrane</keyword>
<reference evidence="2 3" key="1">
    <citation type="journal article" date="2004" name="Int. J. Syst. Evol. Microbiol.">
        <title>Kaistella koreensis gen. nov., sp. nov., a novel member of the Chryseobacterium-Bergeyella-Riemerella branch.</title>
        <authorList>
            <person name="Kim M.K."/>
            <person name="Im W.T."/>
            <person name="Shin Y.K."/>
            <person name="Lim J.H."/>
            <person name="Kim S.H."/>
            <person name="Lee B.C."/>
            <person name="Park M.Y."/>
            <person name="Lee K.Y."/>
            <person name="Lee S.T."/>
        </authorList>
    </citation>
    <scope>NUCLEOTIDE SEQUENCE [LARGE SCALE GENOMIC DNA]</scope>
    <source>
        <strain evidence="2 3">CCUG 49689</strain>
    </source>
</reference>
<dbReference type="EMBL" id="LFNG01000007">
    <property type="protein sequence ID" value="KMQ71482.1"/>
    <property type="molecule type" value="Genomic_DNA"/>
</dbReference>
<dbReference type="PANTHER" id="PTHR37309">
    <property type="entry name" value="SLR0284 PROTEIN"/>
    <property type="match status" value="1"/>
</dbReference>
<evidence type="ECO:0000313" key="2">
    <source>
        <dbReference type="EMBL" id="KMQ71482.1"/>
    </source>
</evidence>
<dbReference type="PANTHER" id="PTHR37309:SF1">
    <property type="entry name" value="SLR0284 PROTEIN"/>
    <property type="match status" value="1"/>
</dbReference>
<feature type="transmembrane region" description="Helical" evidence="1">
    <location>
        <begin position="53"/>
        <end position="77"/>
    </location>
</feature>
<comment type="caution">
    <text evidence="2">The sequence shown here is derived from an EMBL/GenBank/DDBJ whole genome shotgun (WGS) entry which is preliminary data.</text>
</comment>
<protein>
    <submittedName>
        <fullName evidence="2">Membrane protein</fullName>
    </submittedName>
</protein>
<feature type="transmembrane region" description="Helical" evidence="1">
    <location>
        <begin position="89"/>
        <end position="110"/>
    </location>
</feature>
<dbReference type="Proteomes" id="UP000035900">
    <property type="component" value="Unassembled WGS sequence"/>
</dbReference>
<dbReference type="PATRIC" id="fig|1304281.5.peg.1405"/>
<name>A0A0J7IZN7_9FLAO</name>
<evidence type="ECO:0000256" key="1">
    <source>
        <dbReference type="SAM" id="Phobius"/>
    </source>
</evidence>
<gene>
    <name evidence="2" type="ORF">ACM44_06550</name>
</gene>
<organism evidence="2 3">
    <name type="scientific">Chryseobacterium koreense CCUG 49689</name>
    <dbReference type="NCBI Taxonomy" id="1304281"/>
    <lineage>
        <taxon>Bacteria</taxon>
        <taxon>Pseudomonadati</taxon>
        <taxon>Bacteroidota</taxon>
        <taxon>Flavobacteriia</taxon>
        <taxon>Flavobacteriales</taxon>
        <taxon>Weeksellaceae</taxon>
        <taxon>Chryseobacterium group</taxon>
        <taxon>Chryseobacterium</taxon>
    </lineage>
</organism>
<evidence type="ECO:0000313" key="3">
    <source>
        <dbReference type="Proteomes" id="UP000035900"/>
    </source>
</evidence>
<sequence length="114" mass="12267">MNLIIRLLITAVVAYALTHLLSGIHFDGFSTAVVFAIVLAVLNLIVKPILSILGLPLTIITLGFFALVINAVIILLAAKFVSGMHIDGFWWAFIFSIALSLITSLLNGIFASKD</sequence>
<keyword evidence="3" id="KW-1185">Reference proteome</keyword>
<accession>A0A0J7IZN7</accession>
<keyword evidence="1" id="KW-0472">Membrane</keyword>
<keyword evidence="1" id="KW-1133">Transmembrane helix</keyword>
<feature type="transmembrane region" description="Helical" evidence="1">
    <location>
        <begin position="28"/>
        <end position="46"/>
    </location>
</feature>
<dbReference type="Pfam" id="PF04020">
    <property type="entry name" value="Phage_holin_4_2"/>
    <property type="match status" value="1"/>
</dbReference>
<dbReference type="RefSeq" id="WP_048499229.1">
    <property type="nucleotide sequence ID" value="NZ_LFNG01000007.1"/>
</dbReference>
<dbReference type="AlphaFoldDB" id="A0A0J7IZN7"/>
<proteinExistence type="predicted"/>
<dbReference type="InterPro" id="IPR007165">
    <property type="entry name" value="Phage_holin_4_2"/>
</dbReference>
<dbReference type="STRING" id="1304281.ACM44_06550"/>
<dbReference type="OrthoDB" id="6402664at2"/>